<keyword evidence="3" id="KW-1185">Reference proteome</keyword>
<sequence>MRKSERRLVGIYKIGDGVELEKVRKEKDLGVTMEENNQPASGSVESADSVSSVSRIAPAVGPRFSLASQKRSTVATSCPTVQPRSLTSRATVSS</sequence>
<feature type="region of interest" description="Disordered" evidence="1">
    <location>
        <begin position="67"/>
        <end position="94"/>
    </location>
</feature>
<evidence type="ECO:0000313" key="3">
    <source>
        <dbReference type="Proteomes" id="UP000324222"/>
    </source>
</evidence>
<name>A0A5B7I264_PORTR</name>
<proteinExistence type="predicted"/>
<gene>
    <name evidence="2" type="ORF">E2C01_072269</name>
</gene>
<dbReference type="Proteomes" id="UP000324222">
    <property type="component" value="Unassembled WGS sequence"/>
</dbReference>
<evidence type="ECO:0000313" key="2">
    <source>
        <dbReference type="EMBL" id="MPC77802.1"/>
    </source>
</evidence>
<reference evidence="2 3" key="1">
    <citation type="submission" date="2019-05" db="EMBL/GenBank/DDBJ databases">
        <title>Another draft genome of Portunus trituberculatus and its Hox gene families provides insights of decapod evolution.</title>
        <authorList>
            <person name="Jeong J.-H."/>
            <person name="Song I."/>
            <person name="Kim S."/>
            <person name="Choi T."/>
            <person name="Kim D."/>
            <person name="Ryu S."/>
            <person name="Kim W."/>
        </authorList>
    </citation>
    <scope>NUCLEOTIDE SEQUENCE [LARGE SCALE GENOMIC DNA]</scope>
    <source>
        <tissue evidence="2">Muscle</tissue>
    </source>
</reference>
<dbReference type="EMBL" id="VSRR010046790">
    <property type="protein sequence ID" value="MPC77802.1"/>
    <property type="molecule type" value="Genomic_DNA"/>
</dbReference>
<feature type="region of interest" description="Disordered" evidence="1">
    <location>
        <begin position="29"/>
        <end position="52"/>
    </location>
</feature>
<accession>A0A5B7I264</accession>
<protein>
    <submittedName>
        <fullName evidence="2">Uncharacterized protein</fullName>
    </submittedName>
</protein>
<organism evidence="2 3">
    <name type="scientific">Portunus trituberculatus</name>
    <name type="common">Swimming crab</name>
    <name type="synonym">Neptunus trituberculatus</name>
    <dbReference type="NCBI Taxonomy" id="210409"/>
    <lineage>
        <taxon>Eukaryota</taxon>
        <taxon>Metazoa</taxon>
        <taxon>Ecdysozoa</taxon>
        <taxon>Arthropoda</taxon>
        <taxon>Crustacea</taxon>
        <taxon>Multicrustacea</taxon>
        <taxon>Malacostraca</taxon>
        <taxon>Eumalacostraca</taxon>
        <taxon>Eucarida</taxon>
        <taxon>Decapoda</taxon>
        <taxon>Pleocyemata</taxon>
        <taxon>Brachyura</taxon>
        <taxon>Eubrachyura</taxon>
        <taxon>Portunoidea</taxon>
        <taxon>Portunidae</taxon>
        <taxon>Portuninae</taxon>
        <taxon>Portunus</taxon>
    </lineage>
</organism>
<feature type="compositionally biased region" description="Low complexity" evidence="1">
    <location>
        <begin position="41"/>
        <end position="52"/>
    </location>
</feature>
<dbReference type="AlphaFoldDB" id="A0A5B7I264"/>
<evidence type="ECO:0000256" key="1">
    <source>
        <dbReference type="SAM" id="MobiDB-lite"/>
    </source>
</evidence>
<comment type="caution">
    <text evidence="2">The sequence shown here is derived from an EMBL/GenBank/DDBJ whole genome shotgun (WGS) entry which is preliminary data.</text>
</comment>